<evidence type="ECO:0000313" key="1">
    <source>
        <dbReference type="EMBL" id="ELP65439.1"/>
    </source>
</evidence>
<organism evidence="1 2">
    <name type="scientific">Streptomyces turgidiscabies (strain Car8)</name>
    <dbReference type="NCBI Taxonomy" id="698760"/>
    <lineage>
        <taxon>Bacteria</taxon>
        <taxon>Bacillati</taxon>
        <taxon>Actinomycetota</taxon>
        <taxon>Actinomycetes</taxon>
        <taxon>Kitasatosporales</taxon>
        <taxon>Streptomycetaceae</taxon>
        <taxon>Streptomyces</taxon>
    </lineage>
</organism>
<sequence length="99" mass="11161">MSAYSTAYQALTSGRALRPDEAAQLLGSLRQEFGQELADAIEQTLDGQYRRTETDTDAEFRRKRRKFGAAIRTVNLVRQFATNPRGFTPPAQRDPRSTP</sequence>
<keyword evidence="2" id="KW-1185">Reference proteome</keyword>
<proteinExistence type="predicted"/>
<dbReference type="GeneID" id="97399393"/>
<dbReference type="RefSeq" id="WP_006379515.1">
    <property type="nucleotide sequence ID" value="NZ_AEJB01000382.1"/>
</dbReference>
<name>L7F2R9_STRT8</name>
<dbReference type="EMBL" id="AEJB01000382">
    <property type="protein sequence ID" value="ELP65439.1"/>
    <property type="molecule type" value="Genomic_DNA"/>
</dbReference>
<protein>
    <submittedName>
        <fullName evidence="1">Uncharacterized protein</fullName>
    </submittedName>
</protein>
<dbReference type="PATRIC" id="fig|698760.3.peg.5756"/>
<dbReference type="AlphaFoldDB" id="L7F2R9"/>
<evidence type="ECO:0000313" key="2">
    <source>
        <dbReference type="Proteomes" id="UP000010931"/>
    </source>
</evidence>
<comment type="caution">
    <text evidence="1">The sequence shown here is derived from an EMBL/GenBank/DDBJ whole genome shotgun (WGS) entry which is preliminary data.</text>
</comment>
<reference evidence="1 2" key="1">
    <citation type="journal article" date="2011" name="Plasmid">
        <title>Streptomyces turgidiscabies Car8 contains a modular pathogenicity island that shares virulence genes with other actinobacterial plant pathogens.</title>
        <authorList>
            <person name="Huguet-Tapia J.C."/>
            <person name="Badger J.H."/>
            <person name="Loria R."/>
            <person name="Pettis G.S."/>
        </authorList>
    </citation>
    <scope>NUCLEOTIDE SEQUENCE [LARGE SCALE GENOMIC DNA]</scope>
    <source>
        <strain evidence="1 2">Car8</strain>
    </source>
</reference>
<gene>
    <name evidence="1" type="ORF">STRTUCAR8_05542</name>
</gene>
<dbReference type="Proteomes" id="UP000010931">
    <property type="component" value="Unassembled WGS sequence"/>
</dbReference>
<accession>L7F2R9</accession>